<evidence type="ECO:0000313" key="3">
    <source>
        <dbReference type="Proteomes" id="UP000000742"/>
    </source>
</evidence>
<dbReference type="GeneID" id="7036938"/>
<dbReference type="RefSeq" id="WP_012574367.1">
    <property type="nucleotide sequence ID" value="NC_011567.1"/>
</dbReference>
<evidence type="ECO:0000313" key="2">
    <source>
        <dbReference type="EMBL" id="ACJ33061.1"/>
    </source>
</evidence>
<organism evidence="2 3">
    <name type="scientific">Anoxybacillus flavithermus (strain DSM 21510 / WK1)</name>
    <dbReference type="NCBI Taxonomy" id="491915"/>
    <lineage>
        <taxon>Bacteria</taxon>
        <taxon>Bacillati</taxon>
        <taxon>Bacillota</taxon>
        <taxon>Bacilli</taxon>
        <taxon>Bacillales</taxon>
        <taxon>Anoxybacillaceae</taxon>
        <taxon>Anoxybacillus</taxon>
    </lineage>
</organism>
<protein>
    <submittedName>
        <fullName evidence="2">Metal-binding Membrane-associated protein</fullName>
    </submittedName>
</protein>
<dbReference type="eggNOG" id="ENOG502ZM65">
    <property type="taxonomic scope" value="Bacteria"/>
</dbReference>
<reference evidence="2 3" key="1">
    <citation type="journal article" date="2008" name="Genome Biol.">
        <title>Encapsulated in silica: genome, proteome and physiology of the thermophilic bacterium Anoxybacillus flavithermus WK1.</title>
        <authorList>
            <person name="Saw J.H."/>
            <person name="Mountain B.W."/>
            <person name="Feng L."/>
            <person name="Omelchenko M.V."/>
            <person name="Hou S."/>
            <person name="Saito J.A."/>
            <person name="Stott M.B."/>
            <person name="Li D."/>
            <person name="Zhao G."/>
            <person name="Wu J."/>
            <person name="Galperin M.Y."/>
            <person name="Koonin E.V."/>
            <person name="Makarova K.S."/>
            <person name="Wolf Y.I."/>
            <person name="Rigden D.J."/>
            <person name="Dunfield P.F."/>
            <person name="Wang L."/>
            <person name="Alam M."/>
        </authorList>
    </citation>
    <scope>NUCLEOTIDE SEQUENCE [LARGE SCALE GENOMIC DNA]</scope>
    <source>
        <strain evidence="3">DSM 21510 / WK1</strain>
    </source>
</reference>
<sequence>MRKDGWEPCPRCGSNRVEQRGKWFFFWVFLTSGGCLVWLGFLFFPLWIFAALLIIASPLSFLIPKMNQCKDCKYAWKVNKEKDMKA</sequence>
<feature type="transmembrane region" description="Helical" evidence="1">
    <location>
        <begin position="21"/>
        <end position="40"/>
    </location>
</feature>
<dbReference type="AlphaFoldDB" id="B7GIP6"/>
<gene>
    <name evidence="2" type="ordered locus">Aflv_0681</name>
</gene>
<evidence type="ECO:0000256" key="1">
    <source>
        <dbReference type="SAM" id="Phobius"/>
    </source>
</evidence>
<proteinExistence type="predicted"/>
<dbReference type="Proteomes" id="UP000000742">
    <property type="component" value="Chromosome"/>
</dbReference>
<keyword evidence="1" id="KW-1133">Transmembrane helix</keyword>
<feature type="transmembrane region" description="Helical" evidence="1">
    <location>
        <begin position="46"/>
        <end position="63"/>
    </location>
</feature>
<keyword evidence="1" id="KW-0812">Transmembrane</keyword>
<keyword evidence="1" id="KW-0472">Membrane</keyword>
<dbReference type="EMBL" id="CP000922">
    <property type="protein sequence ID" value="ACJ33061.1"/>
    <property type="molecule type" value="Genomic_DNA"/>
</dbReference>
<accession>B7GIP6</accession>
<dbReference type="STRING" id="491915.Aflv_0681"/>
<dbReference type="HOGENOM" id="CLU_2536401_0_0_9"/>
<name>B7GIP6_ANOFW</name>
<dbReference type="KEGG" id="afl:Aflv_0681"/>
<dbReference type="PROSITE" id="PS51257">
    <property type="entry name" value="PROKAR_LIPOPROTEIN"/>
    <property type="match status" value="1"/>
</dbReference>